<proteinExistence type="predicted"/>
<keyword evidence="1" id="KW-1133">Transmembrane helix</keyword>
<reference evidence="2" key="1">
    <citation type="submission" date="2023-03" db="EMBL/GenBank/DDBJ databases">
        <authorList>
            <person name="Steffen K."/>
            <person name="Cardenas P."/>
        </authorList>
    </citation>
    <scope>NUCLEOTIDE SEQUENCE</scope>
</reference>
<keyword evidence="1" id="KW-0812">Transmembrane</keyword>
<sequence length="73" mass="8419">MKEEPVRISDDIPDHGWCPGYLQQPPENISHTCSSEFLSSFTFNAISNSILVPVMLNYFIYLHMWFVLVADLI</sequence>
<dbReference type="EMBL" id="CASHTH010002460">
    <property type="protein sequence ID" value="CAI8030169.1"/>
    <property type="molecule type" value="Genomic_DNA"/>
</dbReference>
<feature type="transmembrane region" description="Helical" evidence="1">
    <location>
        <begin position="50"/>
        <end position="70"/>
    </location>
</feature>
<name>A0AA35SIP0_GEOBA</name>
<keyword evidence="1" id="KW-0472">Membrane</keyword>
<dbReference type="Proteomes" id="UP001174909">
    <property type="component" value="Unassembled WGS sequence"/>
</dbReference>
<evidence type="ECO:0000256" key="1">
    <source>
        <dbReference type="SAM" id="Phobius"/>
    </source>
</evidence>
<evidence type="ECO:0000313" key="3">
    <source>
        <dbReference type="Proteomes" id="UP001174909"/>
    </source>
</evidence>
<keyword evidence="3" id="KW-1185">Reference proteome</keyword>
<organism evidence="2 3">
    <name type="scientific">Geodia barretti</name>
    <name type="common">Barrett's horny sponge</name>
    <dbReference type="NCBI Taxonomy" id="519541"/>
    <lineage>
        <taxon>Eukaryota</taxon>
        <taxon>Metazoa</taxon>
        <taxon>Porifera</taxon>
        <taxon>Demospongiae</taxon>
        <taxon>Heteroscleromorpha</taxon>
        <taxon>Tetractinellida</taxon>
        <taxon>Astrophorina</taxon>
        <taxon>Geodiidae</taxon>
        <taxon>Geodia</taxon>
    </lineage>
</organism>
<dbReference type="AlphaFoldDB" id="A0AA35SIP0"/>
<accession>A0AA35SIP0</accession>
<gene>
    <name evidence="2" type="ORF">GBAR_LOCUS17109</name>
</gene>
<evidence type="ECO:0000313" key="2">
    <source>
        <dbReference type="EMBL" id="CAI8030169.1"/>
    </source>
</evidence>
<comment type="caution">
    <text evidence="2">The sequence shown here is derived from an EMBL/GenBank/DDBJ whole genome shotgun (WGS) entry which is preliminary data.</text>
</comment>
<protein>
    <submittedName>
        <fullName evidence="2">Uncharacterized protein</fullName>
    </submittedName>
</protein>